<evidence type="ECO:0000313" key="1">
    <source>
        <dbReference type="EMBL" id="KAH7922320.1"/>
    </source>
</evidence>
<sequence>MDATQEIRTSSAEDEGSGGDKVLCGICRRQFARYTCPTCNVSYCSLTCFRSEAHSQCSETFYRKEIETGINSESSKTAQERMQMLELLKRMESQASEEDNLYSEDDDENDDLARRLANVDISSASSNDLLALLTKEERDKFFKALRDPSSELAQQLLASEELQKGKREPWWEAPSTEGQGAERVRYGDKPAIMDLPIYTMKLPPNAYRFRFLLLQLICPGSISYAYATRHLAVSPLASPTNDDLDMAEARRLISQTVPFIVDRKSRLLYTTLASAVTDTWSQFTPGTMNAKLLSLLLRDVATILDPRRVTLVTSHKEHSVPSEIRADFAPGLALSDMARLFEPAQARANASAPRHHHVAMKLTFYAAHLLSVPPTLMRALADEVRARSEFVEQETDQFSSRDKRDQKTASNPDIVGHDHRRGSIEELA</sequence>
<proteinExistence type="predicted"/>
<dbReference type="Proteomes" id="UP000790709">
    <property type="component" value="Unassembled WGS sequence"/>
</dbReference>
<name>A0ACB8B935_9AGAM</name>
<evidence type="ECO:0000313" key="2">
    <source>
        <dbReference type="Proteomes" id="UP000790709"/>
    </source>
</evidence>
<comment type="caution">
    <text evidence="1">The sequence shown here is derived from an EMBL/GenBank/DDBJ whole genome shotgun (WGS) entry which is preliminary data.</text>
</comment>
<organism evidence="1 2">
    <name type="scientific">Leucogyrophana mollusca</name>
    <dbReference type="NCBI Taxonomy" id="85980"/>
    <lineage>
        <taxon>Eukaryota</taxon>
        <taxon>Fungi</taxon>
        <taxon>Dikarya</taxon>
        <taxon>Basidiomycota</taxon>
        <taxon>Agaricomycotina</taxon>
        <taxon>Agaricomycetes</taxon>
        <taxon>Agaricomycetidae</taxon>
        <taxon>Boletales</taxon>
        <taxon>Boletales incertae sedis</taxon>
        <taxon>Leucogyrophana</taxon>
    </lineage>
</organism>
<keyword evidence="2" id="KW-1185">Reference proteome</keyword>
<gene>
    <name evidence="1" type="ORF">BV22DRAFT_1106691</name>
</gene>
<protein>
    <submittedName>
        <fullName evidence="1">Uncharacterized protein</fullName>
    </submittedName>
</protein>
<accession>A0ACB8B935</accession>
<reference evidence="1" key="1">
    <citation type="journal article" date="2021" name="New Phytol.">
        <title>Evolutionary innovations through gain and loss of genes in the ectomycorrhizal Boletales.</title>
        <authorList>
            <person name="Wu G."/>
            <person name="Miyauchi S."/>
            <person name="Morin E."/>
            <person name="Kuo A."/>
            <person name="Drula E."/>
            <person name="Varga T."/>
            <person name="Kohler A."/>
            <person name="Feng B."/>
            <person name="Cao Y."/>
            <person name="Lipzen A."/>
            <person name="Daum C."/>
            <person name="Hundley H."/>
            <person name="Pangilinan J."/>
            <person name="Johnson J."/>
            <person name="Barry K."/>
            <person name="LaButti K."/>
            <person name="Ng V."/>
            <person name="Ahrendt S."/>
            <person name="Min B."/>
            <person name="Choi I.G."/>
            <person name="Park H."/>
            <person name="Plett J.M."/>
            <person name="Magnuson J."/>
            <person name="Spatafora J.W."/>
            <person name="Nagy L.G."/>
            <person name="Henrissat B."/>
            <person name="Grigoriev I.V."/>
            <person name="Yang Z.L."/>
            <person name="Xu J."/>
            <person name="Martin F.M."/>
        </authorList>
    </citation>
    <scope>NUCLEOTIDE SEQUENCE</scope>
    <source>
        <strain evidence="1">KUC20120723A-06</strain>
    </source>
</reference>
<dbReference type="EMBL" id="MU266489">
    <property type="protein sequence ID" value="KAH7922320.1"/>
    <property type="molecule type" value="Genomic_DNA"/>
</dbReference>